<feature type="region of interest" description="Disordered" evidence="1">
    <location>
        <begin position="1"/>
        <end position="38"/>
    </location>
</feature>
<evidence type="ECO:0000259" key="3">
    <source>
        <dbReference type="Pfam" id="PF13828"/>
    </source>
</evidence>
<dbReference type="Pfam" id="PF13828">
    <property type="entry name" value="DUF4190"/>
    <property type="match status" value="1"/>
</dbReference>
<name>A0ABZ0ZS18_9ACTN</name>
<feature type="domain" description="DUF4190" evidence="3">
    <location>
        <begin position="55"/>
        <end position="130"/>
    </location>
</feature>
<sequence>MTDQPGLTPPRPPDEPASPPWGAAPLPPPPPPPPPAYGVPAQYQQVTGQQTHQGALWSMILGIVGLVSAILSLPTGGLTAPGMVCSPVAVGVGLWASKAVRNRPDLYNNRGQAIAGWIMGLIGILLAVLALLLVLAFFGLLIWLFAGAEQ</sequence>
<keyword evidence="5" id="KW-1185">Reference proteome</keyword>
<proteinExistence type="predicted"/>
<feature type="transmembrane region" description="Helical" evidence="2">
    <location>
        <begin position="78"/>
        <end position="96"/>
    </location>
</feature>
<protein>
    <submittedName>
        <fullName evidence="4">DUF4190 domain-containing protein</fullName>
    </submittedName>
</protein>
<dbReference type="RefSeq" id="WP_322937718.1">
    <property type="nucleotide sequence ID" value="NZ_CP141059.1"/>
</dbReference>
<feature type="transmembrane region" description="Helical" evidence="2">
    <location>
        <begin position="54"/>
        <end position="72"/>
    </location>
</feature>
<dbReference type="Proteomes" id="UP001327225">
    <property type="component" value="Chromosome"/>
</dbReference>
<keyword evidence="2" id="KW-0812">Transmembrane</keyword>
<keyword evidence="2" id="KW-0472">Membrane</keyword>
<evidence type="ECO:0000313" key="5">
    <source>
        <dbReference type="Proteomes" id="UP001327225"/>
    </source>
</evidence>
<evidence type="ECO:0000256" key="1">
    <source>
        <dbReference type="SAM" id="MobiDB-lite"/>
    </source>
</evidence>
<dbReference type="InterPro" id="IPR025241">
    <property type="entry name" value="DUF4190"/>
</dbReference>
<feature type="transmembrane region" description="Helical" evidence="2">
    <location>
        <begin position="117"/>
        <end position="146"/>
    </location>
</feature>
<evidence type="ECO:0000256" key="2">
    <source>
        <dbReference type="SAM" id="Phobius"/>
    </source>
</evidence>
<dbReference type="EMBL" id="CP141059">
    <property type="protein sequence ID" value="WQQ27050.1"/>
    <property type="molecule type" value="Genomic_DNA"/>
</dbReference>
<organism evidence="4 5">
    <name type="scientific">Nocardioides bizhenqiangii</name>
    <dbReference type="NCBI Taxonomy" id="3095076"/>
    <lineage>
        <taxon>Bacteria</taxon>
        <taxon>Bacillati</taxon>
        <taxon>Actinomycetota</taxon>
        <taxon>Actinomycetes</taxon>
        <taxon>Propionibacteriales</taxon>
        <taxon>Nocardioidaceae</taxon>
        <taxon>Nocardioides</taxon>
    </lineage>
</organism>
<feature type="compositionally biased region" description="Pro residues" evidence="1">
    <location>
        <begin position="25"/>
        <end position="37"/>
    </location>
</feature>
<feature type="compositionally biased region" description="Pro residues" evidence="1">
    <location>
        <begin position="7"/>
        <end position="19"/>
    </location>
</feature>
<reference evidence="5" key="1">
    <citation type="submission" date="2023-12" db="EMBL/GenBank/DDBJ databases">
        <title>Novel species in genus Nocardioides.</title>
        <authorList>
            <person name="Zhou H."/>
        </authorList>
    </citation>
    <scope>NUCLEOTIDE SEQUENCE [LARGE SCALE GENOMIC DNA]</scope>
    <source>
        <strain evidence="5">HM61</strain>
    </source>
</reference>
<gene>
    <name evidence="4" type="ORF">SHK19_02200</name>
</gene>
<keyword evidence="2" id="KW-1133">Transmembrane helix</keyword>
<evidence type="ECO:0000313" key="4">
    <source>
        <dbReference type="EMBL" id="WQQ27050.1"/>
    </source>
</evidence>
<accession>A0ABZ0ZS18</accession>